<dbReference type="Proteomes" id="UP000265520">
    <property type="component" value="Unassembled WGS sequence"/>
</dbReference>
<feature type="compositionally biased region" description="Polar residues" evidence="1">
    <location>
        <begin position="128"/>
        <end position="144"/>
    </location>
</feature>
<reference evidence="2 3" key="1">
    <citation type="journal article" date="2018" name="Front. Plant Sci.">
        <title>Red Clover (Trifolium pratense) and Zigzag Clover (T. medium) - A Picture of Genomic Similarities and Differences.</title>
        <authorList>
            <person name="Dluhosova J."/>
            <person name="Istvanek J."/>
            <person name="Nedelnik J."/>
            <person name="Repkova J."/>
        </authorList>
    </citation>
    <scope>NUCLEOTIDE SEQUENCE [LARGE SCALE GENOMIC DNA]</scope>
    <source>
        <strain evidence="3">cv. 10/8</strain>
        <tissue evidence="2">Leaf</tissue>
    </source>
</reference>
<protein>
    <submittedName>
        <fullName evidence="2">Midasin</fullName>
    </submittedName>
</protein>
<name>A0A392QW78_9FABA</name>
<feature type="compositionally biased region" description="Polar residues" evidence="1">
    <location>
        <begin position="44"/>
        <end position="55"/>
    </location>
</feature>
<feature type="region of interest" description="Disordered" evidence="1">
    <location>
        <begin position="1"/>
        <end position="168"/>
    </location>
</feature>
<evidence type="ECO:0000256" key="1">
    <source>
        <dbReference type="SAM" id="MobiDB-lite"/>
    </source>
</evidence>
<sequence>DPEGGHNDSAENENQDDETCPADEIMEEAGNEVDVSSEKDDPGQENQESADMNSTEPKKDTSESSDVVNAQVSPVDLASQSKSDLQTSGSENIASESNWSNSHHDFDNPALTGGFPSSDMSEMDLKMSESSNTGGYSKTQPKSNRPQHEHSFSQEKQTNPSRSTGDAL</sequence>
<organism evidence="2 3">
    <name type="scientific">Trifolium medium</name>
    <dbReference type="NCBI Taxonomy" id="97028"/>
    <lineage>
        <taxon>Eukaryota</taxon>
        <taxon>Viridiplantae</taxon>
        <taxon>Streptophyta</taxon>
        <taxon>Embryophyta</taxon>
        <taxon>Tracheophyta</taxon>
        <taxon>Spermatophyta</taxon>
        <taxon>Magnoliopsida</taxon>
        <taxon>eudicotyledons</taxon>
        <taxon>Gunneridae</taxon>
        <taxon>Pentapetalae</taxon>
        <taxon>rosids</taxon>
        <taxon>fabids</taxon>
        <taxon>Fabales</taxon>
        <taxon>Fabaceae</taxon>
        <taxon>Papilionoideae</taxon>
        <taxon>50 kb inversion clade</taxon>
        <taxon>NPAAA clade</taxon>
        <taxon>Hologalegina</taxon>
        <taxon>IRL clade</taxon>
        <taxon>Trifolieae</taxon>
        <taxon>Trifolium</taxon>
    </lineage>
</organism>
<proteinExistence type="predicted"/>
<feature type="non-terminal residue" evidence="2">
    <location>
        <position position="1"/>
    </location>
</feature>
<feature type="compositionally biased region" description="Polar residues" evidence="1">
    <location>
        <begin position="64"/>
        <end position="101"/>
    </location>
</feature>
<comment type="caution">
    <text evidence="2">The sequence shown here is derived from an EMBL/GenBank/DDBJ whole genome shotgun (WGS) entry which is preliminary data.</text>
</comment>
<feature type="compositionally biased region" description="Polar residues" evidence="1">
    <location>
        <begin position="154"/>
        <end position="168"/>
    </location>
</feature>
<accession>A0A392QW78</accession>
<keyword evidence="3" id="KW-1185">Reference proteome</keyword>
<evidence type="ECO:0000313" key="2">
    <source>
        <dbReference type="EMBL" id="MCI28613.1"/>
    </source>
</evidence>
<feature type="compositionally biased region" description="Acidic residues" evidence="1">
    <location>
        <begin position="10"/>
        <end position="31"/>
    </location>
</feature>
<dbReference type="AlphaFoldDB" id="A0A392QW78"/>
<evidence type="ECO:0000313" key="3">
    <source>
        <dbReference type="Proteomes" id="UP000265520"/>
    </source>
</evidence>
<dbReference type="EMBL" id="LXQA010166843">
    <property type="protein sequence ID" value="MCI28613.1"/>
    <property type="molecule type" value="Genomic_DNA"/>
</dbReference>
<feature type="non-terminal residue" evidence="2">
    <location>
        <position position="168"/>
    </location>
</feature>